<dbReference type="RefSeq" id="WP_064832735.1">
    <property type="nucleotide sequence ID" value="NZ_CP013569.1"/>
</dbReference>
<sequence length="93" mass="10589">MQTLTIFPDTWLHYEGFAVEGGAGGPFFLHVSLSEDGRSVRAFAIYENDEQEDRELILDERDGLDPRITDWYRDIPRVAEDADERVAEARAAS</sequence>
<dbReference type="Proteomes" id="UP000078551">
    <property type="component" value="Plasmid pRphaN771a"/>
</dbReference>
<accession>A0ABN4QRK6</accession>
<proteinExistence type="predicted"/>
<protein>
    <recommendedName>
        <fullName evidence="3">DUF1488 family protein</fullName>
    </recommendedName>
</protein>
<evidence type="ECO:0000313" key="2">
    <source>
        <dbReference type="Proteomes" id="UP000078551"/>
    </source>
</evidence>
<keyword evidence="2" id="KW-1185">Reference proteome</keyword>
<reference evidence="1 2" key="1">
    <citation type="submission" date="2015-11" db="EMBL/GenBank/DDBJ databases">
        <title>The limits of bacterial species coexistence and the symbiotic plasmid transference in sympatric Rhizobium populations.</title>
        <authorList>
            <person name="Perez-Carrascal O.M."/>
            <person name="VanInsberghe D."/>
            <person name="Juarez S."/>
            <person name="Polz M.F."/>
            <person name="Vinuesa P."/>
            <person name="Gonzalez V."/>
        </authorList>
    </citation>
    <scope>NUCLEOTIDE SEQUENCE [LARGE SCALE GENOMIC DNA]</scope>
    <source>
        <strain evidence="1 2">N771</strain>
        <plasmid evidence="1 2">pRphaN771a</plasmid>
    </source>
</reference>
<organism evidence="1 2">
    <name type="scientific">Rhizobium phaseoli</name>
    <dbReference type="NCBI Taxonomy" id="396"/>
    <lineage>
        <taxon>Bacteria</taxon>
        <taxon>Pseudomonadati</taxon>
        <taxon>Pseudomonadota</taxon>
        <taxon>Alphaproteobacteria</taxon>
        <taxon>Hyphomicrobiales</taxon>
        <taxon>Rhizobiaceae</taxon>
        <taxon>Rhizobium/Agrobacterium group</taxon>
        <taxon>Rhizobium</taxon>
    </lineage>
</organism>
<gene>
    <name evidence="1" type="ORF">AMC81_PA00101</name>
</gene>
<keyword evidence="1" id="KW-0614">Plasmid</keyword>
<geneLocation type="plasmid" evidence="1 2">
    <name>pRphaN771a</name>
</geneLocation>
<name>A0ABN4QRK6_9HYPH</name>
<evidence type="ECO:0000313" key="1">
    <source>
        <dbReference type="EMBL" id="ANL87122.1"/>
    </source>
</evidence>
<dbReference type="EMBL" id="CP013569">
    <property type="protein sequence ID" value="ANL87122.1"/>
    <property type="molecule type" value="Genomic_DNA"/>
</dbReference>
<evidence type="ECO:0008006" key="3">
    <source>
        <dbReference type="Google" id="ProtNLM"/>
    </source>
</evidence>